<organism evidence="2 3">
    <name type="scientific">Halobacillus amylolyticus</name>
    <dbReference type="NCBI Taxonomy" id="2932259"/>
    <lineage>
        <taxon>Bacteria</taxon>
        <taxon>Bacillati</taxon>
        <taxon>Bacillota</taxon>
        <taxon>Bacilli</taxon>
        <taxon>Bacillales</taxon>
        <taxon>Bacillaceae</taxon>
        <taxon>Halobacillus</taxon>
    </lineage>
</organism>
<reference evidence="2" key="1">
    <citation type="submission" date="2022-04" db="EMBL/GenBank/DDBJ databases">
        <title>Halobacillus sp. isolated from saltern.</title>
        <authorList>
            <person name="Won M."/>
            <person name="Lee C.-M."/>
            <person name="Woen H.-Y."/>
            <person name="Kwon S.-W."/>
        </authorList>
    </citation>
    <scope>NUCLEOTIDE SEQUENCE</scope>
    <source>
        <strain evidence="2">SSHM10-5</strain>
    </source>
</reference>
<evidence type="ECO:0000313" key="2">
    <source>
        <dbReference type="EMBL" id="UOR12684.1"/>
    </source>
</evidence>
<dbReference type="Proteomes" id="UP000830326">
    <property type="component" value="Chromosome"/>
</dbReference>
<evidence type="ECO:0000313" key="3">
    <source>
        <dbReference type="Proteomes" id="UP000830326"/>
    </source>
</evidence>
<gene>
    <name evidence="2" type="ORF">MUO15_03955</name>
</gene>
<evidence type="ECO:0000256" key="1">
    <source>
        <dbReference type="SAM" id="SignalP"/>
    </source>
</evidence>
<protein>
    <submittedName>
        <fullName evidence="2">Uncharacterized protein</fullName>
    </submittedName>
</protein>
<dbReference type="RefSeq" id="WP_245033631.1">
    <property type="nucleotide sequence ID" value="NZ_CP095075.1"/>
</dbReference>
<feature type="chain" id="PRO_5046603917" evidence="1">
    <location>
        <begin position="22"/>
        <end position="135"/>
    </location>
</feature>
<keyword evidence="1" id="KW-0732">Signal</keyword>
<keyword evidence="3" id="KW-1185">Reference proteome</keyword>
<name>A0ABY4HCR2_9BACI</name>
<feature type="signal peptide" evidence="1">
    <location>
        <begin position="1"/>
        <end position="21"/>
    </location>
</feature>
<accession>A0ABY4HCR2</accession>
<proteinExistence type="predicted"/>
<dbReference type="EMBL" id="CP095075">
    <property type="protein sequence ID" value="UOR12684.1"/>
    <property type="molecule type" value="Genomic_DNA"/>
</dbReference>
<sequence length="135" mass="15437">MNGYIKILAAVLLFCTCYVTFQTLDRSDPVSSSNDLYKLIKSKQEDYYVKPENAQIDPVWKKTPGMNGRKVNVDESYKKMKKDGKFDEDKLVFDQIPPKVSLDDLEASPIYRGHPDKEMVSLLINVSWGLNISLI</sequence>